<sequence>MNLKDLLKKVGRKKAVTIFILFLICIGGVIFTENDYFLYDRTIAEVVSASEELTRSSPALINSKEYQYTQRLTVEIKNGVHKGKFAAVTNKYSSSLVTDEKYSKGDKLFVDVNGSGDTLKATCTGVKRDVYAVGVTMLFALTIVIVGGKKGALSLLSVTLNTLIFAAAIEFYHRGLDLFGLCLAAAFLFTAASLTIVSGVNKKTAAAVISALCGTAVTIAIAYTVLKLTKGRGVRFDQMQYLIKPYEEIFISELLVGGLGAIMDISITMSSSMSELIDRDSSITFSALRYSGREIGKDIMGTMTNVLLFTYVCGCIPLIILALRNNVTLTDVLNNYLDLEIVRAFVGGIGIVVTIPIAIFISTHMLKGTKKISPQPKEGDA</sequence>
<feature type="transmembrane region" description="Helical" evidence="1">
    <location>
        <begin position="15"/>
        <end position="32"/>
    </location>
</feature>
<organism evidence="2 3">
    <name type="scientific">Ruminococcus albus SY3</name>
    <dbReference type="NCBI Taxonomy" id="1341156"/>
    <lineage>
        <taxon>Bacteria</taxon>
        <taxon>Bacillati</taxon>
        <taxon>Bacillota</taxon>
        <taxon>Clostridia</taxon>
        <taxon>Eubacteriales</taxon>
        <taxon>Oscillospiraceae</taxon>
        <taxon>Ruminococcus</taxon>
    </lineage>
</organism>
<protein>
    <recommendedName>
        <fullName evidence="4">YibE/F family protein</fullName>
    </recommendedName>
</protein>
<feature type="transmembrane region" description="Helical" evidence="1">
    <location>
        <begin position="130"/>
        <end position="146"/>
    </location>
</feature>
<feature type="transmembrane region" description="Helical" evidence="1">
    <location>
        <begin position="178"/>
        <end position="197"/>
    </location>
</feature>
<dbReference type="PANTHER" id="PTHR41771:SF1">
    <property type="entry name" value="MEMBRANE PROTEIN"/>
    <property type="match status" value="1"/>
</dbReference>
<feature type="transmembrane region" description="Helical" evidence="1">
    <location>
        <begin position="153"/>
        <end position="172"/>
    </location>
</feature>
<evidence type="ECO:0000256" key="1">
    <source>
        <dbReference type="SAM" id="Phobius"/>
    </source>
</evidence>
<dbReference type="Proteomes" id="UP000021369">
    <property type="component" value="Unassembled WGS sequence"/>
</dbReference>
<keyword evidence="3" id="KW-1185">Reference proteome</keyword>
<dbReference type="PANTHER" id="PTHR41771">
    <property type="entry name" value="MEMBRANE PROTEIN-RELATED"/>
    <property type="match status" value="1"/>
</dbReference>
<evidence type="ECO:0000313" key="3">
    <source>
        <dbReference type="Proteomes" id="UP000021369"/>
    </source>
</evidence>
<dbReference type="AlphaFoldDB" id="A0A011UID8"/>
<keyword evidence="1" id="KW-0472">Membrane</keyword>
<keyword evidence="1" id="KW-1133">Transmembrane helix</keyword>
<dbReference type="EMBL" id="JEOB01000001">
    <property type="protein sequence ID" value="EXM40444.1"/>
    <property type="molecule type" value="Genomic_DNA"/>
</dbReference>
<keyword evidence="1" id="KW-0812">Transmembrane</keyword>
<feature type="transmembrane region" description="Helical" evidence="1">
    <location>
        <begin position="341"/>
        <end position="361"/>
    </location>
</feature>
<gene>
    <name evidence="2" type="ORF">RASY3_00675</name>
</gene>
<name>A0A011UID8_RUMAL</name>
<evidence type="ECO:0000313" key="2">
    <source>
        <dbReference type="EMBL" id="EXM40444.1"/>
    </source>
</evidence>
<dbReference type="PATRIC" id="fig|1341156.4.peg.673"/>
<reference evidence="2 3" key="1">
    <citation type="submission" date="2013-06" db="EMBL/GenBank/DDBJ databases">
        <title>Rumen cellulosomics: divergent fiber-degrading strategies revealed by comparative genome-wide analysis of six Ruminococcal strains.</title>
        <authorList>
            <person name="Dassa B."/>
            <person name="Borovok I."/>
            <person name="Lamed R."/>
            <person name="Flint H."/>
            <person name="Yeoman C.J."/>
            <person name="White B."/>
            <person name="Bayer E.A."/>
        </authorList>
    </citation>
    <scope>NUCLEOTIDE SEQUENCE [LARGE SCALE GENOMIC DNA]</scope>
    <source>
        <strain evidence="2 3">SY3</strain>
    </source>
</reference>
<evidence type="ECO:0008006" key="4">
    <source>
        <dbReference type="Google" id="ProtNLM"/>
    </source>
</evidence>
<comment type="caution">
    <text evidence="2">The sequence shown here is derived from an EMBL/GenBank/DDBJ whole genome shotgun (WGS) entry which is preliminary data.</text>
</comment>
<feature type="transmembrane region" description="Helical" evidence="1">
    <location>
        <begin position="204"/>
        <end position="226"/>
    </location>
</feature>
<proteinExistence type="predicted"/>
<dbReference type="Pfam" id="PF07907">
    <property type="entry name" value="YibE_F"/>
    <property type="match status" value="1"/>
</dbReference>
<accession>A0A011UID8</accession>
<feature type="transmembrane region" description="Helical" evidence="1">
    <location>
        <begin position="299"/>
        <end position="321"/>
    </location>
</feature>
<dbReference type="InterPro" id="IPR012507">
    <property type="entry name" value="YibE_F"/>
</dbReference>